<proteinExistence type="predicted"/>
<gene>
    <name evidence="1" type="ORF">ACFPJ4_11750</name>
    <name evidence="2" type="ORF">ACFPJ4_14130</name>
</gene>
<dbReference type="Proteomes" id="UP001596039">
    <property type="component" value="Unassembled WGS sequence"/>
</dbReference>
<reference evidence="1" key="3">
    <citation type="submission" date="2024-09" db="EMBL/GenBank/DDBJ databases">
        <authorList>
            <person name="Sun Q."/>
            <person name="Mori K."/>
        </authorList>
    </citation>
    <scope>NUCLEOTIDE SEQUENCE</scope>
    <source>
        <strain evidence="1">KACC 13362</strain>
    </source>
</reference>
<organism evidence="1 3">
    <name type="scientific">Lysinimonas soli</name>
    <dbReference type="NCBI Taxonomy" id="1074233"/>
    <lineage>
        <taxon>Bacteria</taxon>
        <taxon>Bacillati</taxon>
        <taxon>Actinomycetota</taxon>
        <taxon>Actinomycetes</taxon>
        <taxon>Micrococcales</taxon>
        <taxon>Microbacteriaceae</taxon>
        <taxon>Lysinimonas</taxon>
    </lineage>
</organism>
<dbReference type="EMBL" id="JBHSMG010000002">
    <property type="protein sequence ID" value="MFC5502914.1"/>
    <property type="molecule type" value="Genomic_DNA"/>
</dbReference>
<sequence>MSHGNAALTPRHRLRLARQVVDEGWSISAAAAYFRVSYP</sequence>
<accession>A0ABW0NVP1</accession>
<keyword evidence="3" id="KW-1185">Reference proteome</keyword>
<evidence type="ECO:0000313" key="2">
    <source>
        <dbReference type="EMBL" id="MFC5503382.1"/>
    </source>
</evidence>
<feature type="non-terminal residue" evidence="1">
    <location>
        <position position="39"/>
    </location>
</feature>
<evidence type="ECO:0000313" key="1">
    <source>
        <dbReference type="EMBL" id="MFC5502914.1"/>
    </source>
</evidence>
<reference evidence="3" key="2">
    <citation type="journal article" date="2019" name="Int. J. Syst. Evol. Microbiol.">
        <title>The Global Catalogue of Microorganisms (GCM) 10K type strain sequencing project: providing services to taxonomists for standard genome sequencing and annotation.</title>
        <authorList>
            <consortium name="The Broad Institute Genomics Platform"/>
            <consortium name="The Broad Institute Genome Sequencing Center for Infectious Disease"/>
            <person name="Wu L."/>
            <person name="Ma J."/>
        </authorList>
    </citation>
    <scope>NUCLEOTIDE SEQUENCE [LARGE SCALE GENOMIC DNA]</scope>
    <source>
        <strain evidence="3">CGMCC 4.6997</strain>
    </source>
</reference>
<reference evidence="1" key="1">
    <citation type="journal article" date="2014" name="Int. J. Syst. Evol. Microbiol.">
        <title>Complete genome of a new Firmicutes species belonging to the dominant human colonic microbiota ('Ruminococcus bicirculans') reveals two chromosomes and a selective capacity to utilize plant glucans.</title>
        <authorList>
            <consortium name="NISC Comparative Sequencing Program"/>
            <person name="Wegmann U."/>
            <person name="Louis P."/>
            <person name="Goesmann A."/>
            <person name="Henrissat B."/>
            <person name="Duncan S.H."/>
            <person name="Flint H.J."/>
        </authorList>
    </citation>
    <scope>NUCLEOTIDE SEQUENCE</scope>
    <source>
        <strain evidence="1">KACC 13362</strain>
    </source>
</reference>
<name>A0ABW0NVP1_9MICO</name>
<protein>
    <submittedName>
        <fullName evidence="1">IS481 family transposase</fullName>
    </submittedName>
</protein>
<evidence type="ECO:0000313" key="3">
    <source>
        <dbReference type="Proteomes" id="UP001596039"/>
    </source>
</evidence>
<dbReference type="EMBL" id="JBHSMG010000004">
    <property type="protein sequence ID" value="MFC5503382.1"/>
    <property type="molecule type" value="Genomic_DNA"/>
</dbReference>
<comment type="caution">
    <text evidence="1">The sequence shown here is derived from an EMBL/GenBank/DDBJ whole genome shotgun (WGS) entry which is preliminary data.</text>
</comment>